<feature type="active site" description="Proton acceptor" evidence="5">
    <location>
        <position position="594"/>
    </location>
</feature>
<protein>
    <recommendedName>
        <fullName evidence="8">Glucose-methanol-choline oxidoreductase N-terminal domain-containing protein</fullName>
    </recommendedName>
</protein>
<evidence type="ECO:0000256" key="4">
    <source>
        <dbReference type="ARBA" id="ARBA00022827"/>
    </source>
</evidence>
<dbReference type="SUPFAM" id="SSF51905">
    <property type="entry name" value="FAD/NAD(P)-binding domain"/>
    <property type="match status" value="1"/>
</dbReference>
<dbReference type="GO" id="GO:0050660">
    <property type="term" value="F:flavin adenine dinucleotide binding"/>
    <property type="evidence" value="ECO:0007669"/>
    <property type="project" value="InterPro"/>
</dbReference>
<sequence>MSCCLNATSCPLPWPPVSLEPHSGPTLMMALLNLLVHVPFNDLPVLRDYELGELRQQYDYVIVGGGSAGCVIANRLSADPRVTVLLLEAGGLETASRQIPAAAPFNLRGHDDWDYWTVRQKNAALSYREQRFSIARGKVLGGSSVLNYMYYTRGNPRDYDRWANEYGAKGWACEDVLPHFRDIEDYRVESPDDYHHTGGEVPVDYSNTTTLLSQLLVEACKQAGFPYVDFNGPTQTGCSRLQTNVADGERVSASKAFIQPVVSTRKNLHVALYSQVSKVNFDGKRAVGVTFTRYGKQQNVSAGREVIMSAGTIGSTQLLLLSGVGPREQLERLQIPVVADLPVGRNLQDHVGLLIGVPVKTDVNAGIPPFSLDDIAQYARNRTGTISIPAGGEFLQFLHSDYAADAEIPDIEVTVLSATPASDLLKASMVDTGLLPQAFDNYIGPANGQPGFRASAILNRPKSRGSITLRSTDPNEYPDIDEGFFTHPDDIKVAAQGTKKFMDRILNTNAMKSIGAKPWNVTFASCAEAGLRWSEEYIECLFRHLGQPVWHVCCTVAMGTHPEAVVDERLRVRGEVAGLRVADASVMPDIVSGHTNSPSMMIGSKAAAIIIEDHN</sequence>
<dbReference type="EMBL" id="JABSTV010001253">
    <property type="protein sequence ID" value="KAH7942742.1"/>
    <property type="molecule type" value="Genomic_DNA"/>
</dbReference>
<reference evidence="9" key="1">
    <citation type="journal article" date="2020" name="Cell">
        <title>Large-Scale Comparative Analyses of Tick Genomes Elucidate Their Genetic Diversity and Vector Capacities.</title>
        <authorList>
            <consortium name="Tick Genome and Microbiome Consortium (TIGMIC)"/>
            <person name="Jia N."/>
            <person name="Wang J."/>
            <person name="Shi W."/>
            <person name="Du L."/>
            <person name="Sun Y."/>
            <person name="Zhan W."/>
            <person name="Jiang J.F."/>
            <person name="Wang Q."/>
            <person name="Zhang B."/>
            <person name="Ji P."/>
            <person name="Bell-Sakyi L."/>
            <person name="Cui X.M."/>
            <person name="Yuan T.T."/>
            <person name="Jiang B.G."/>
            <person name="Yang W.F."/>
            <person name="Lam T.T."/>
            <person name="Chang Q.C."/>
            <person name="Ding S.J."/>
            <person name="Wang X.J."/>
            <person name="Zhu J.G."/>
            <person name="Ruan X.D."/>
            <person name="Zhao L."/>
            <person name="Wei J.T."/>
            <person name="Ye R.Z."/>
            <person name="Que T.C."/>
            <person name="Du C.H."/>
            <person name="Zhou Y.H."/>
            <person name="Cheng J.X."/>
            <person name="Dai P.F."/>
            <person name="Guo W.B."/>
            <person name="Han X.H."/>
            <person name="Huang E.J."/>
            <person name="Li L.F."/>
            <person name="Wei W."/>
            <person name="Gao Y.C."/>
            <person name="Liu J.Z."/>
            <person name="Shao H.Z."/>
            <person name="Wang X."/>
            <person name="Wang C.C."/>
            <person name="Yang T.C."/>
            <person name="Huo Q.B."/>
            <person name="Li W."/>
            <person name="Chen H.Y."/>
            <person name="Chen S.E."/>
            <person name="Zhou L.G."/>
            <person name="Ni X.B."/>
            <person name="Tian J.H."/>
            <person name="Sheng Y."/>
            <person name="Liu T."/>
            <person name="Pan Y.S."/>
            <person name="Xia L.Y."/>
            <person name="Li J."/>
            <person name="Zhao F."/>
            <person name="Cao W.C."/>
        </authorList>
    </citation>
    <scope>NUCLEOTIDE SEQUENCE</scope>
    <source>
        <strain evidence="9">Rsan-2018</strain>
    </source>
</reference>
<organism evidence="9 10">
    <name type="scientific">Rhipicephalus sanguineus</name>
    <name type="common">Brown dog tick</name>
    <name type="synonym">Ixodes sanguineus</name>
    <dbReference type="NCBI Taxonomy" id="34632"/>
    <lineage>
        <taxon>Eukaryota</taxon>
        <taxon>Metazoa</taxon>
        <taxon>Ecdysozoa</taxon>
        <taxon>Arthropoda</taxon>
        <taxon>Chelicerata</taxon>
        <taxon>Arachnida</taxon>
        <taxon>Acari</taxon>
        <taxon>Parasitiformes</taxon>
        <taxon>Ixodida</taxon>
        <taxon>Ixodoidea</taxon>
        <taxon>Ixodidae</taxon>
        <taxon>Rhipicephalinae</taxon>
        <taxon>Rhipicephalus</taxon>
        <taxon>Rhipicephalus</taxon>
    </lineage>
</organism>
<dbReference type="PANTHER" id="PTHR11552:SF147">
    <property type="entry name" value="CHOLINE DEHYDROGENASE, MITOCHONDRIAL"/>
    <property type="match status" value="1"/>
</dbReference>
<dbReference type="GO" id="GO:0016614">
    <property type="term" value="F:oxidoreductase activity, acting on CH-OH group of donors"/>
    <property type="evidence" value="ECO:0007669"/>
    <property type="project" value="InterPro"/>
</dbReference>
<dbReference type="PANTHER" id="PTHR11552">
    <property type="entry name" value="GLUCOSE-METHANOL-CHOLINE GMC OXIDOREDUCTASE"/>
    <property type="match status" value="1"/>
</dbReference>
<dbReference type="InterPro" id="IPR000172">
    <property type="entry name" value="GMC_OxRdtase_N"/>
</dbReference>
<feature type="domain" description="Glucose-methanol-choline oxidoreductase N-terminal" evidence="8">
    <location>
        <begin position="137"/>
        <end position="160"/>
    </location>
</feature>
<feature type="binding site" evidence="6">
    <location>
        <position position="276"/>
    </location>
    <ligand>
        <name>FAD</name>
        <dbReference type="ChEBI" id="CHEBI:57692"/>
    </ligand>
</feature>
<feature type="binding site" evidence="6">
    <location>
        <begin position="550"/>
        <end position="551"/>
    </location>
    <ligand>
        <name>FAD</name>
        <dbReference type="ChEBI" id="CHEBI:57692"/>
    </ligand>
</feature>
<dbReference type="OrthoDB" id="6476913at2759"/>
<evidence type="ECO:0000256" key="7">
    <source>
        <dbReference type="RuleBase" id="RU003968"/>
    </source>
</evidence>
<dbReference type="SUPFAM" id="SSF54373">
    <property type="entry name" value="FAD-linked reductases, C-terminal domain"/>
    <property type="match status" value="1"/>
</dbReference>
<comment type="caution">
    <text evidence="9">The sequence shown here is derived from an EMBL/GenBank/DDBJ whole genome shotgun (WGS) entry which is preliminary data.</text>
</comment>
<dbReference type="InterPro" id="IPR012132">
    <property type="entry name" value="GMC_OxRdtase"/>
</dbReference>
<keyword evidence="10" id="KW-1185">Reference proteome</keyword>
<evidence type="ECO:0000256" key="3">
    <source>
        <dbReference type="ARBA" id="ARBA00022630"/>
    </source>
</evidence>
<dbReference type="Pfam" id="PF00732">
    <property type="entry name" value="GMC_oxred_N"/>
    <property type="match status" value="1"/>
</dbReference>
<evidence type="ECO:0000256" key="1">
    <source>
        <dbReference type="ARBA" id="ARBA00001974"/>
    </source>
</evidence>
<feature type="active site" description="Proton donor" evidence="5">
    <location>
        <position position="551"/>
    </location>
</feature>
<dbReference type="PROSITE" id="PS00623">
    <property type="entry name" value="GMC_OXRED_1"/>
    <property type="match status" value="1"/>
</dbReference>
<evidence type="ECO:0000256" key="6">
    <source>
        <dbReference type="PIRSR" id="PIRSR000137-2"/>
    </source>
</evidence>
<dbReference type="Pfam" id="PF05199">
    <property type="entry name" value="GMC_oxred_C"/>
    <property type="match status" value="1"/>
</dbReference>
<dbReference type="OMA" id="FNTWPMT"/>
<evidence type="ECO:0000313" key="10">
    <source>
        <dbReference type="Proteomes" id="UP000821837"/>
    </source>
</evidence>
<dbReference type="InterPro" id="IPR036188">
    <property type="entry name" value="FAD/NAD-bd_sf"/>
</dbReference>
<dbReference type="InterPro" id="IPR007867">
    <property type="entry name" value="GMC_OxRtase_C"/>
</dbReference>
<reference evidence="9" key="2">
    <citation type="submission" date="2021-09" db="EMBL/GenBank/DDBJ databases">
        <authorList>
            <person name="Jia N."/>
            <person name="Wang J."/>
            <person name="Shi W."/>
            <person name="Du L."/>
            <person name="Sun Y."/>
            <person name="Zhan W."/>
            <person name="Jiang J."/>
            <person name="Wang Q."/>
            <person name="Zhang B."/>
            <person name="Ji P."/>
            <person name="Sakyi L.B."/>
            <person name="Cui X."/>
            <person name="Yuan T."/>
            <person name="Jiang B."/>
            <person name="Yang W."/>
            <person name="Lam T.T.-Y."/>
            <person name="Chang Q."/>
            <person name="Ding S."/>
            <person name="Wang X."/>
            <person name="Zhu J."/>
            <person name="Ruan X."/>
            <person name="Zhao L."/>
            <person name="Wei J."/>
            <person name="Que T."/>
            <person name="Du C."/>
            <person name="Cheng J."/>
            <person name="Dai P."/>
            <person name="Han X."/>
            <person name="Huang E."/>
            <person name="Gao Y."/>
            <person name="Liu J."/>
            <person name="Shao H."/>
            <person name="Ye R."/>
            <person name="Li L."/>
            <person name="Wei W."/>
            <person name="Wang X."/>
            <person name="Wang C."/>
            <person name="Huo Q."/>
            <person name="Li W."/>
            <person name="Guo W."/>
            <person name="Chen H."/>
            <person name="Chen S."/>
            <person name="Zhou L."/>
            <person name="Zhou L."/>
            <person name="Ni X."/>
            <person name="Tian J."/>
            <person name="Zhou Y."/>
            <person name="Sheng Y."/>
            <person name="Liu T."/>
            <person name="Pan Y."/>
            <person name="Xia L."/>
            <person name="Li J."/>
            <person name="Zhao F."/>
            <person name="Cao W."/>
        </authorList>
    </citation>
    <scope>NUCLEOTIDE SEQUENCE</scope>
    <source>
        <strain evidence="9">Rsan-2018</strain>
        <tissue evidence="9">Larvae</tissue>
    </source>
</reference>
<proteinExistence type="inferred from homology"/>
<comment type="similarity">
    <text evidence="2 7">Belongs to the GMC oxidoreductase family.</text>
</comment>
<dbReference type="Gene3D" id="3.50.50.60">
    <property type="entry name" value="FAD/NAD(P)-binding domain"/>
    <property type="match status" value="1"/>
</dbReference>
<keyword evidence="3 7" id="KW-0285">Flavoprotein</keyword>
<comment type="cofactor">
    <cofactor evidence="1 6">
        <name>FAD</name>
        <dbReference type="ChEBI" id="CHEBI:57692"/>
    </cofactor>
</comment>
<accession>A0A9D4SR52</accession>
<evidence type="ECO:0000256" key="5">
    <source>
        <dbReference type="PIRSR" id="PIRSR000137-1"/>
    </source>
</evidence>
<evidence type="ECO:0000259" key="8">
    <source>
        <dbReference type="PROSITE" id="PS00623"/>
    </source>
</evidence>
<dbReference type="Proteomes" id="UP000821837">
    <property type="component" value="Unassembled WGS sequence"/>
</dbReference>
<dbReference type="Gene3D" id="3.30.560.10">
    <property type="entry name" value="Glucose Oxidase, domain 3"/>
    <property type="match status" value="1"/>
</dbReference>
<gene>
    <name evidence="9" type="ORF">HPB52_000691</name>
</gene>
<keyword evidence="4 6" id="KW-0274">FAD</keyword>
<evidence type="ECO:0000256" key="2">
    <source>
        <dbReference type="ARBA" id="ARBA00010790"/>
    </source>
</evidence>
<dbReference type="PIRSF" id="PIRSF000137">
    <property type="entry name" value="Alcohol_oxidase"/>
    <property type="match status" value="1"/>
</dbReference>
<dbReference type="VEuPathDB" id="VectorBase:RSAN_037016"/>
<dbReference type="AlphaFoldDB" id="A0A9D4SR52"/>
<feature type="binding site" evidence="6">
    <location>
        <position position="139"/>
    </location>
    <ligand>
        <name>FAD</name>
        <dbReference type="ChEBI" id="CHEBI:57692"/>
    </ligand>
</feature>
<name>A0A9D4SR52_RHISA</name>
<evidence type="ECO:0000313" key="9">
    <source>
        <dbReference type="EMBL" id="KAH7942742.1"/>
    </source>
</evidence>